<dbReference type="GeneID" id="73345925"/>
<sequence length="143" mass="16190">MAAHIQCISAISDQRSWSVPKKKATLGISNNCLCYWTSISRHHSRAQYSLAAAVTLTHEAVYPLMDQAFYHAPSASWKYPQIPISKKDHQTILKKTHSFYTCIDHILNAIFRILVPFAIPGYTFTLNEVLKSPENKHAFSISL</sequence>
<organism evidence="1 2">
    <name type="scientific">Colletotrichum lupini</name>
    <dbReference type="NCBI Taxonomy" id="145971"/>
    <lineage>
        <taxon>Eukaryota</taxon>
        <taxon>Fungi</taxon>
        <taxon>Dikarya</taxon>
        <taxon>Ascomycota</taxon>
        <taxon>Pezizomycotina</taxon>
        <taxon>Sordariomycetes</taxon>
        <taxon>Hypocreomycetidae</taxon>
        <taxon>Glomerellales</taxon>
        <taxon>Glomerellaceae</taxon>
        <taxon>Colletotrichum</taxon>
        <taxon>Colletotrichum acutatum species complex</taxon>
    </lineage>
</organism>
<evidence type="ECO:0000313" key="2">
    <source>
        <dbReference type="Proteomes" id="UP000830671"/>
    </source>
</evidence>
<accession>A0A9Q8SZG4</accession>
<dbReference type="AlphaFoldDB" id="A0A9Q8SZG4"/>
<gene>
    <name evidence="1" type="ORF">CLUP02_11950</name>
</gene>
<reference evidence="1" key="1">
    <citation type="journal article" date="2021" name="Mol. Plant Microbe Interact.">
        <title>Complete Genome Sequence of the Plant-Pathogenic Fungus Colletotrichum lupini.</title>
        <authorList>
            <person name="Baroncelli R."/>
            <person name="Pensec F."/>
            <person name="Da Lio D."/>
            <person name="Boufleur T."/>
            <person name="Vicente I."/>
            <person name="Sarrocco S."/>
            <person name="Picot A."/>
            <person name="Baraldi E."/>
            <person name="Sukno S."/>
            <person name="Thon M."/>
            <person name="Le Floch G."/>
        </authorList>
    </citation>
    <scope>NUCLEOTIDE SEQUENCE</scope>
    <source>
        <strain evidence="1">IMI 504893</strain>
    </source>
</reference>
<dbReference type="RefSeq" id="XP_049148060.1">
    <property type="nucleotide sequence ID" value="XM_049290915.1"/>
</dbReference>
<dbReference type="EMBL" id="CP019478">
    <property type="protein sequence ID" value="UQC86449.1"/>
    <property type="molecule type" value="Genomic_DNA"/>
</dbReference>
<dbReference type="Proteomes" id="UP000830671">
    <property type="component" value="Chromosome 6"/>
</dbReference>
<keyword evidence="2" id="KW-1185">Reference proteome</keyword>
<protein>
    <submittedName>
        <fullName evidence="1">Uncharacterized protein</fullName>
    </submittedName>
</protein>
<evidence type="ECO:0000313" key="1">
    <source>
        <dbReference type="EMBL" id="UQC86449.1"/>
    </source>
</evidence>
<name>A0A9Q8SZG4_9PEZI</name>
<proteinExistence type="predicted"/>
<dbReference type="KEGG" id="clup:CLUP02_11950"/>